<evidence type="ECO:0000256" key="10">
    <source>
        <dbReference type="ARBA" id="ARBA00023033"/>
    </source>
</evidence>
<evidence type="ECO:0000256" key="2">
    <source>
        <dbReference type="ARBA" id="ARBA00010823"/>
    </source>
</evidence>
<dbReference type="GO" id="GO:0006629">
    <property type="term" value="P:lipid metabolic process"/>
    <property type="evidence" value="ECO:0007669"/>
    <property type="project" value="InterPro"/>
</dbReference>
<dbReference type="InterPro" id="IPR005804">
    <property type="entry name" value="FA_desaturase_dom"/>
</dbReference>
<keyword evidence="4" id="KW-0997">Cell inner membrane</keyword>
<gene>
    <name evidence="14" type="ORF">DS909_10330</name>
</gene>
<dbReference type="OrthoDB" id="4759734at2"/>
<keyword evidence="9" id="KW-0408">Iron</keyword>
<dbReference type="Pfam" id="PF00487">
    <property type="entry name" value="FA_desaturase"/>
    <property type="match status" value="1"/>
</dbReference>
<evidence type="ECO:0000256" key="7">
    <source>
        <dbReference type="ARBA" id="ARBA00022989"/>
    </source>
</evidence>
<keyword evidence="8" id="KW-0560">Oxidoreductase</keyword>
<dbReference type="GO" id="GO:0005886">
    <property type="term" value="C:plasma membrane"/>
    <property type="evidence" value="ECO:0007669"/>
    <property type="project" value="UniProtKB-SubCell"/>
</dbReference>
<evidence type="ECO:0000256" key="8">
    <source>
        <dbReference type="ARBA" id="ARBA00023002"/>
    </source>
</evidence>
<dbReference type="Proteomes" id="UP000252706">
    <property type="component" value="Unassembled WGS sequence"/>
</dbReference>
<comment type="subcellular location">
    <subcellularLocation>
        <location evidence="1">Cell inner membrane</location>
        <topology evidence="1">Multi-pass membrane protein</topology>
    </subcellularLocation>
</comment>
<accession>A0A366WYN2</accession>
<feature type="transmembrane region" description="Helical" evidence="12">
    <location>
        <begin position="124"/>
        <end position="145"/>
    </location>
</feature>
<evidence type="ECO:0000256" key="4">
    <source>
        <dbReference type="ARBA" id="ARBA00022519"/>
    </source>
</evidence>
<keyword evidence="7 12" id="KW-1133">Transmembrane helix</keyword>
<dbReference type="RefSeq" id="WP_113823373.1">
    <property type="nucleotide sequence ID" value="NZ_QOCE01000029.1"/>
</dbReference>
<feature type="domain" description="Fatty acid desaturase" evidence="13">
    <location>
        <begin position="89"/>
        <end position="296"/>
    </location>
</feature>
<evidence type="ECO:0000256" key="3">
    <source>
        <dbReference type="ARBA" id="ARBA00022475"/>
    </source>
</evidence>
<dbReference type="GO" id="GO:0046872">
    <property type="term" value="F:metal ion binding"/>
    <property type="evidence" value="ECO:0007669"/>
    <property type="project" value="UniProtKB-KW"/>
</dbReference>
<name>A0A366WYN2_9RHOB</name>
<feature type="transmembrane region" description="Helical" evidence="12">
    <location>
        <begin position="88"/>
        <end position="104"/>
    </location>
</feature>
<feature type="transmembrane region" description="Helical" evidence="12">
    <location>
        <begin position="12"/>
        <end position="39"/>
    </location>
</feature>
<keyword evidence="11 12" id="KW-0472">Membrane</keyword>
<evidence type="ECO:0000256" key="1">
    <source>
        <dbReference type="ARBA" id="ARBA00004429"/>
    </source>
</evidence>
<dbReference type="PANTHER" id="PTHR38674">
    <property type="entry name" value="ALKANE 1-MONOOXYGENASE 1"/>
    <property type="match status" value="1"/>
</dbReference>
<keyword evidence="3" id="KW-1003">Cell membrane</keyword>
<keyword evidence="6" id="KW-0479">Metal-binding</keyword>
<protein>
    <submittedName>
        <fullName evidence="14">Alkane 1-monooxygenase</fullName>
    </submittedName>
</protein>
<dbReference type="CDD" id="cd03512">
    <property type="entry name" value="Alkane-hydroxylase"/>
    <property type="match status" value="1"/>
</dbReference>
<dbReference type="InterPro" id="IPR033885">
    <property type="entry name" value="AlkB/XylM"/>
</dbReference>
<keyword evidence="10 14" id="KW-0503">Monooxygenase</keyword>
<evidence type="ECO:0000259" key="13">
    <source>
        <dbReference type="Pfam" id="PF00487"/>
    </source>
</evidence>
<evidence type="ECO:0000313" key="14">
    <source>
        <dbReference type="EMBL" id="RBW55505.1"/>
    </source>
</evidence>
<evidence type="ECO:0000256" key="11">
    <source>
        <dbReference type="ARBA" id="ARBA00023136"/>
    </source>
</evidence>
<feature type="transmembrane region" description="Helical" evidence="12">
    <location>
        <begin position="203"/>
        <end position="227"/>
    </location>
</feature>
<evidence type="ECO:0000256" key="12">
    <source>
        <dbReference type="SAM" id="Phobius"/>
    </source>
</evidence>
<comment type="similarity">
    <text evidence="2">Belongs to the fatty acid desaturase type 1 family. AlkB subfamily.</text>
</comment>
<evidence type="ECO:0000313" key="15">
    <source>
        <dbReference type="Proteomes" id="UP000252706"/>
    </source>
</evidence>
<reference evidence="14 15" key="1">
    <citation type="submission" date="2018-07" db="EMBL/GenBank/DDBJ databases">
        <title>Modular assembly of carbohydrate-degrading microbial communities in the ocean.</title>
        <authorList>
            <person name="Enke T.N."/>
            <person name="Datta M.S."/>
            <person name="Schwartzman J.A."/>
            <person name="Cermak N."/>
            <person name="Schmitz D.A."/>
            <person name="Barrere J."/>
            <person name="Cordero O.X."/>
        </authorList>
    </citation>
    <scope>NUCLEOTIDE SEQUENCE [LARGE SCALE GENOMIC DNA]</scope>
    <source>
        <strain evidence="14 15">C3M10</strain>
    </source>
</reference>
<dbReference type="AlphaFoldDB" id="A0A366WYN2"/>
<proteinExistence type="inferred from homology"/>
<evidence type="ECO:0000256" key="5">
    <source>
        <dbReference type="ARBA" id="ARBA00022692"/>
    </source>
</evidence>
<dbReference type="EMBL" id="QOCE01000029">
    <property type="protein sequence ID" value="RBW55505.1"/>
    <property type="molecule type" value="Genomic_DNA"/>
</dbReference>
<evidence type="ECO:0000256" key="9">
    <source>
        <dbReference type="ARBA" id="ARBA00023004"/>
    </source>
</evidence>
<keyword evidence="5 12" id="KW-0812">Transmembrane</keyword>
<sequence length="340" mass="37872">MIWYGLATVLPAALIALACVLQGMWCFAALLGMTLYVVLMDSAPLAPLEKRDDEQSLRLGDCLTICLGVVYFVVLGLAVWGLTQGTMGVWHVLALGSAVGLWLGQVSNPNAHELIHRSGRGYRALGVAIYVSLLFGHHVSAHRLVHHVHVATDKDPNSAKRGEGFYRFWFRAWWGSFVAGWRAEKARRQKRPSWKHPYLIYSLGAGLCLLGAFGISGGWGVVALVAVTGHAQVQLLLADYVQHYGLRRSLIKAGRYEPVKAYHSWNAPHWYSAAMMLNAPHHSDHHLFPDRKFPQLDVSPDLPMLPYSMPVMAVIALCPPWWRHVMDCRLADLTVRPSES</sequence>
<feature type="transmembrane region" description="Helical" evidence="12">
    <location>
        <begin position="59"/>
        <end position="82"/>
    </location>
</feature>
<organism evidence="14 15">
    <name type="scientific">Phaeobacter gallaeciensis</name>
    <dbReference type="NCBI Taxonomy" id="60890"/>
    <lineage>
        <taxon>Bacteria</taxon>
        <taxon>Pseudomonadati</taxon>
        <taxon>Pseudomonadota</taxon>
        <taxon>Alphaproteobacteria</taxon>
        <taxon>Rhodobacterales</taxon>
        <taxon>Roseobacteraceae</taxon>
        <taxon>Phaeobacter</taxon>
    </lineage>
</organism>
<dbReference type="PANTHER" id="PTHR38674:SF1">
    <property type="entry name" value="ALKANE 1-MONOOXYGENASE 1"/>
    <property type="match status" value="1"/>
</dbReference>
<comment type="caution">
    <text evidence="14">The sequence shown here is derived from an EMBL/GenBank/DDBJ whole genome shotgun (WGS) entry which is preliminary data.</text>
</comment>
<evidence type="ECO:0000256" key="6">
    <source>
        <dbReference type="ARBA" id="ARBA00022723"/>
    </source>
</evidence>
<dbReference type="GO" id="GO:0004497">
    <property type="term" value="F:monooxygenase activity"/>
    <property type="evidence" value="ECO:0007669"/>
    <property type="project" value="UniProtKB-KW"/>
</dbReference>